<dbReference type="InterPro" id="IPR027843">
    <property type="entry name" value="DUF4440"/>
</dbReference>
<dbReference type="InterPro" id="IPR011944">
    <property type="entry name" value="Steroid_delta5-4_isomerase"/>
</dbReference>
<dbReference type="RefSeq" id="WP_380750467.1">
    <property type="nucleotide sequence ID" value="NZ_JBHSRF010000012.1"/>
</dbReference>
<dbReference type="Proteomes" id="UP001596137">
    <property type="component" value="Unassembled WGS sequence"/>
</dbReference>
<evidence type="ECO:0000313" key="3">
    <source>
        <dbReference type="Proteomes" id="UP001596137"/>
    </source>
</evidence>
<comment type="caution">
    <text evidence="2">The sequence shown here is derived from an EMBL/GenBank/DDBJ whole genome shotgun (WGS) entry which is preliminary data.</text>
</comment>
<proteinExistence type="predicted"/>
<name>A0ABW1NEV8_9ACTN</name>
<reference evidence="3" key="1">
    <citation type="journal article" date="2019" name="Int. J. Syst. Evol. Microbiol.">
        <title>The Global Catalogue of Microorganisms (GCM) 10K type strain sequencing project: providing services to taxonomists for standard genome sequencing and annotation.</title>
        <authorList>
            <consortium name="The Broad Institute Genomics Platform"/>
            <consortium name="The Broad Institute Genome Sequencing Center for Infectious Disease"/>
            <person name="Wu L."/>
            <person name="Ma J."/>
        </authorList>
    </citation>
    <scope>NUCLEOTIDE SEQUENCE [LARGE SCALE GENOMIC DNA]</scope>
    <source>
        <strain evidence="3">JCM 30346</strain>
    </source>
</reference>
<dbReference type="NCBIfam" id="TIGR02246">
    <property type="entry name" value="SgcJ/EcaC family oxidoreductase"/>
    <property type="match status" value="1"/>
</dbReference>
<protein>
    <submittedName>
        <fullName evidence="2">SgcJ/EcaC family oxidoreductase</fullName>
    </submittedName>
</protein>
<evidence type="ECO:0000259" key="1">
    <source>
        <dbReference type="Pfam" id="PF14534"/>
    </source>
</evidence>
<sequence>MTTTAPAGPVTDADKAAVATVPGRVVAAWAAQDATAFAAVFTPDGTMILPGFFRKGTADIEGFMSFAFQGPYKDTRVTGTPIDLRFLTPDTAVVITEGGVIGAGETELSPDRTIRATWVVTKHDGEWKLAAYQNSPRDAA</sequence>
<evidence type="ECO:0000313" key="2">
    <source>
        <dbReference type="EMBL" id="MFC6081796.1"/>
    </source>
</evidence>
<accession>A0ABW1NEV8</accession>
<dbReference type="SUPFAM" id="SSF54427">
    <property type="entry name" value="NTF2-like"/>
    <property type="match status" value="1"/>
</dbReference>
<dbReference type="EMBL" id="JBHSRF010000012">
    <property type="protein sequence ID" value="MFC6081796.1"/>
    <property type="molecule type" value="Genomic_DNA"/>
</dbReference>
<dbReference type="InterPro" id="IPR032710">
    <property type="entry name" value="NTF2-like_dom_sf"/>
</dbReference>
<feature type="domain" description="DUF4440" evidence="1">
    <location>
        <begin position="24"/>
        <end position="129"/>
    </location>
</feature>
<dbReference type="Pfam" id="PF14534">
    <property type="entry name" value="DUF4440"/>
    <property type="match status" value="1"/>
</dbReference>
<gene>
    <name evidence="2" type="ORF">ACFP1K_11570</name>
</gene>
<dbReference type="Gene3D" id="3.10.450.50">
    <property type="match status" value="1"/>
</dbReference>
<organism evidence="2 3">
    <name type="scientific">Sphaerisporangium aureirubrum</name>
    <dbReference type="NCBI Taxonomy" id="1544736"/>
    <lineage>
        <taxon>Bacteria</taxon>
        <taxon>Bacillati</taxon>
        <taxon>Actinomycetota</taxon>
        <taxon>Actinomycetes</taxon>
        <taxon>Streptosporangiales</taxon>
        <taxon>Streptosporangiaceae</taxon>
        <taxon>Sphaerisporangium</taxon>
    </lineage>
</organism>
<keyword evidence="3" id="KW-1185">Reference proteome</keyword>